<sequence>MENILQLQVLEKAYEARSKKVNKIETVKSLKNPMEAFEKIAEYAREGYDAIPDEDKKYFLKCFGIFDKDGLTPKQFMMRVRVAGGHLNAIQAKKIGEIAKNFGQDYIDITTRAQIELRFLNIEDMPAILNGLEEVGLTSYQTGVDNFRNIVTDPFDKEGFDNVLPSYDLLKKIEKTFLKNPDWISTLPRKFNTGISGSLANRCNVFGHDCSLVLAQKDGVYGYNMFLGGRVGMIAKNADIFLANEEEVLQAYGALIAIFQKYGFRDNRNKNRLHFLIEAVGMAEISAAIRDVAGVNFATAGDTMTQIDPVDSEHGKIQLRDGSFGVQIIVPSGIFTGSDLIKVSELSQNHGNNEIRFSVEQNIYILGVKNTATLLEDPFFTKYKNINTPYFNNLVACAGTKHCAFGVIENKEDAIEMAAYLSKAVPLESGRVRMYWSACVKGCGTHEIGDIGFEGCKAKVNGQTEDGVHITIGGKIVSEGKNGYTVIKSAPLKFSKYFVETLVSEYKKLRLKSESFEAFHDRILAQYSHAYIGFYMQLQAYLRLKNIDIDLNINKIPKTGHIEEFELFELGRKLYFALSKQEPYTAYNRFTNENPREKLIPLNKIVFDIDKNINELVFKMLDVEAKRAVVFSELLPLISLADND</sequence>
<feature type="domain" description="Nitrite/Sulfite reductase ferredoxin-like" evidence="9">
    <location>
        <begin position="73"/>
        <end position="135"/>
    </location>
</feature>
<feature type="domain" description="Nitrite/Sulfite reductase ferredoxin-like" evidence="9">
    <location>
        <begin position="318"/>
        <end position="370"/>
    </location>
</feature>
<evidence type="ECO:0000256" key="6">
    <source>
        <dbReference type="ARBA" id="ARBA00023004"/>
    </source>
</evidence>
<keyword evidence="5" id="KW-0560">Oxidoreductase</keyword>
<dbReference type="InterPro" id="IPR006067">
    <property type="entry name" value="NO2/SO3_Rdtase_4Fe4S_dom"/>
</dbReference>
<dbReference type="PANTHER" id="PTHR32439:SF0">
    <property type="entry name" value="FERREDOXIN--NITRITE REDUCTASE, CHLOROPLASTIC"/>
    <property type="match status" value="1"/>
</dbReference>
<evidence type="ECO:0000256" key="2">
    <source>
        <dbReference type="ARBA" id="ARBA00022485"/>
    </source>
</evidence>
<name>A0A7M1B5T4_9BACT</name>
<evidence type="ECO:0000256" key="4">
    <source>
        <dbReference type="ARBA" id="ARBA00022723"/>
    </source>
</evidence>
<evidence type="ECO:0000313" key="10">
    <source>
        <dbReference type="EMBL" id="QOP44052.1"/>
    </source>
</evidence>
<dbReference type="SUPFAM" id="SSF56014">
    <property type="entry name" value="Nitrite and sulphite reductase 4Fe-4S domain-like"/>
    <property type="match status" value="2"/>
</dbReference>
<evidence type="ECO:0000256" key="1">
    <source>
        <dbReference type="ARBA" id="ARBA00010429"/>
    </source>
</evidence>
<dbReference type="Pfam" id="PF01077">
    <property type="entry name" value="NIR_SIR"/>
    <property type="match status" value="1"/>
</dbReference>
<keyword evidence="3" id="KW-0349">Heme</keyword>
<evidence type="ECO:0000259" key="8">
    <source>
        <dbReference type="Pfam" id="PF01077"/>
    </source>
</evidence>
<dbReference type="Gene3D" id="3.30.413.10">
    <property type="entry name" value="Sulfite Reductase Hemoprotein, domain 1"/>
    <property type="match status" value="2"/>
</dbReference>
<dbReference type="GO" id="GO:0046872">
    <property type="term" value="F:metal ion binding"/>
    <property type="evidence" value="ECO:0007669"/>
    <property type="project" value="UniProtKB-KW"/>
</dbReference>
<evidence type="ECO:0000256" key="3">
    <source>
        <dbReference type="ARBA" id="ARBA00022617"/>
    </source>
</evidence>
<dbReference type="GO" id="GO:0020037">
    <property type="term" value="F:heme binding"/>
    <property type="evidence" value="ECO:0007669"/>
    <property type="project" value="InterPro"/>
</dbReference>
<keyword evidence="7" id="KW-0411">Iron-sulfur</keyword>
<reference evidence="10 11" key="1">
    <citation type="submission" date="2019-06" db="EMBL/GenBank/DDBJ databases">
        <title>Sulfurimonas gotlandica sp. nov., a chemoautotrophic and psychrotolerant epsilonproteobacterium isolated from a pelagic redoxcline, and an emended description of the genus Sulfurimonas.</title>
        <authorList>
            <person name="Wang S."/>
            <person name="Jiang L."/>
            <person name="Shao Z."/>
        </authorList>
    </citation>
    <scope>NUCLEOTIDE SEQUENCE [LARGE SCALE GENOMIC DNA]</scope>
    <source>
        <strain evidence="10 11">S2-6</strain>
    </source>
</reference>
<accession>A0A7M1B5T4</accession>
<dbReference type="InterPro" id="IPR051329">
    <property type="entry name" value="NIR_SIR_4Fe-4S"/>
</dbReference>
<evidence type="ECO:0000259" key="9">
    <source>
        <dbReference type="Pfam" id="PF03460"/>
    </source>
</evidence>
<keyword evidence="4" id="KW-0479">Metal-binding</keyword>
<dbReference type="SUPFAM" id="SSF55124">
    <property type="entry name" value="Nitrite/Sulfite reductase N-terminal domain-like"/>
    <property type="match status" value="2"/>
</dbReference>
<dbReference type="Proteomes" id="UP000593719">
    <property type="component" value="Chromosome"/>
</dbReference>
<dbReference type="InterPro" id="IPR036136">
    <property type="entry name" value="Nit/Sulf_reduc_fer-like_dom_sf"/>
</dbReference>
<comment type="similarity">
    <text evidence="1">Belongs to the nitrite and sulfite reductase 4Fe-4S domain family.</text>
</comment>
<evidence type="ECO:0000256" key="7">
    <source>
        <dbReference type="ARBA" id="ARBA00023014"/>
    </source>
</evidence>
<dbReference type="PANTHER" id="PTHR32439">
    <property type="entry name" value="FERREDOXIN--NITRITE REDUCTASE, CHLOROPLASTIC"/>
    <property type="match status" value="1"/>
</dbReference>
<proteinExistence type="inferred from homology"/>
<evidence type="ECO:0000256" key="5">
    <source>
        <dbReference type="ARBA" id="ARBA00023002"/>
    </source>
</evidence>
<gene>
    <name evidence="10" type="ORF">FJR45_08890</name>
</gene>
<evidence type="ECO:0000313" key="11">
    <source>
        <dbReference type="Proteomes" id="UP000593719"/>
    </source>
</evidence>
<feature type="domain" description="Nitrite/sulphite reductase 4Fe-4S" evidence="8">
    <location>
        <begin position="145"/>
        <end position="294"/>
    </location>
</feature>
<organism evidence="10 11">
    <name type="scientific">Sulfurimonas sediminis</name>
    <dbReference type="NCBI Taxonomy" id="2590020"/>
    <lineage>
        <taxon>Bacteria</taxon>
        <taxon>Pseudomonadati</taxon>
        <taxon>Campylobacterota</taxon>
        <taxon>Epsilonproteobacteria</taxon>
        <taxon>Campylobacterales</taxon>
        <taxon>Sulfurimonadaceae</taxon>
        <taxon>Sulfurimonas</taxon>
    </lineage>
</organism>
<dbReference type="Pfam" id="PF03460">
    <property type="entry name" value="NIR_SIR_ferr"/>
    <property type="match status" value="2"/>
</dbReference>
<dbReference type="EMBL" id="CP041235">
    <property type="protein sequence ID" value="QOP44052.1"/>
    <property type="molecule type" value="Genomic_DNA"/>
</dbReference>
<dbReference type="Gene3D" id="3.90.480.20">
    <property type="match status" value="1"/>
</dbReference>
<keyword evidence="11" id="KW-1185">Reference proteome</keyword>
<dbReference type="GO" id="GO:0016491">
    <property type="term" value="F:oxidoreductase activity"/>
    <property type="evidence" value="ECO:0007669"/>
    <property type="project" value="UniProtKB-KW"/>
</dbReference>
<dbReference type="KEGG" id="ssei:FJR45_08890"/>
<dbReference type="AlphaFoldDB" id="A0A7M1B5T4"/>
<dbReference type="InterPro" id="IPR005117">
    <property type="entry name" value="NiRdtase/SiRdtase_haem-b_fer"/>
</dbReference>
<keyword evidence="6" id="KW-0408">Iron</keyword>
<dbReference type="InterPro" id="IPR045854">
    <property type="entry name" value="NO2/SO3_Rdtase_4Fe4S_sf"/>
</dbReference>
<keyword evidence="2" id="KW-0004">4Fe-4S</keyword>
<dbReference type="GO" id="GO:0051539">
    <property type="term" value="F:4 iron, 4 sulfur cluster binding"/>
    <property type="evidence" value="ECO:0007669"/>
    <property type="project" value="UniProtKB-KW"/>
</dbReference>
<protein>
    <submittedName>
        <fullName evidence="10">Ferredoxin--nitrite reductase</fullName>
    </submittedName>
</protein>